<feature type="region of interest" description="Disordered" evidence="1">
    <location>
        <begin position="229"/>
        <end position="256"/>
    </location>
</feature>
<evidence type="ECO:0000313" key="3">
    <source>
        <dbReference type="Proteomes" id="UP000299102"/>
    </source>
</evidence>
<gene>
    <name evidence="2" type="ORF">EVAR_41716_1</name>
</gene>
<protein>
    <recommendedName>
        <fullName evidence="4">Nucleic-acid-binding protein from transposon X-element</fullName>
    </recommendedName>
</protein>
<feature type="compositionally biased region" description="Polar residues" evidence="1">
    <location>
        <begin position="1"/>
        <end position="24"/>
    </location>
</feature>
<dbReference type="AlphaFoldDB" id="A0A4C1XDC5"/>
<proteinExistence type="predicted"/>
<comment type="caution">
    <text evidence="2">The sequence shown here is derived from an EMBL/GenBank/DDBJ whole genome shotgun (WGS) entry which is preliminary data.</text>
</comment>
<name>A0A4C1XDC5_EUMVA</name>
<sequence length="298" mass="32672">MPRTLSLSSPSLGGKRTASSALSSDDSEWPPPTHFKPEKQSPHRRLRRPANRPTALPPPKLSRPPMYLKDKTKRSAVSSACDRPKTQYTSARNLADSIKITAPTITDDDFRGLNNYLINNNIAFHTYPLDEERKVKAVIRGIPVEFTTSEVSEVKPSCALSSNDHTANYRGCLTAPKFNKPPNKSRSTDRAPPSVDNINFPVLSKKRQGDVAGSVFRLASVPSRNAWGRKQSLGAAPESAKGTARRVLPPPPSNTQAANQSILLGDDIKTIMSVLRVVKSTGFAELVSYFRRARTGEN</sequence>
<evidence type="ECO:0008006" key="4">
    <source>
        <dbReference type="Google" id="ProtNLM"/>
    </source>
</evidence>
<evidence type="ECO:0000256" key="1">
    <source>
        <dbReference type="SAM" id="MobiDB-lite"/>
    </source>
</evidence>
<feature type="region of interest" description="Disordered" evidence="1">
    <location>
        <begin position="1"/>
        <end position="86"/>
    </location>
</feature>
<organism evidence="2 3">
    <name type="scientific">Eumeta variegata</name>
    <name type="common">Bagworm moth</name>
    <name type="synonym">Eumeta japonica</name>
    <dbReference type="NCBI Taxonomy" id="151549"/>
    <lineage>
        <taxon>Eukaryota</taxon>
        <taxon>Metazoa</taxon>
        <taxon>Ecdysozoa</taxon>
        <taxon>Arthropoda</taxon>
        <taxon>Hexapoda</taxon>
        <taxon>Insecta</taxon>
        <taxon>Pterygota</taxon>
        <taxon>Neoptera</taxon>
        <taxon>Endopterygota</taxon>
        <taxon>Lepidoptera</taxon>
        <taxon>Glossata</taxon>
        <taxon>Ditrysia</taxon>
        <taxon>Tineoidea</taxon>
        <taxon>Psychidae</taxon>
        <taxon>Oiketicinae</taxon>
        <taxon>Eumeta</taxon>
    </lineage>
</organism>
<reference evidence="2 3" key="1">
    <citation type="journal article" date="2019" name="Commun. Biol.">
        <title>The bagworm genome reveals a unique fibroin gene that provides high tensile strength.</title>
        <authorList>
            <person name="Kono N."/>
            <person name="Nakamura H."/>
            <person name="Ohtoshi R."/>
            <person name="Tomita M."/>
            <person name="Numata K."/>
            <person name="Arakawa K."/>
        </authorList>
    </citation>
    <scope>NUCLEOTIDE SEQUENCE [LARGE SCALE GENOMIC DNA]</scope>
</reference>
<evidence type="ECO:0000313" key="2">
    <source>
        <dbReference type="EMBL" id="GBP61901.1"/>
    </source>
</evidence>
<keyword evidence="3" id="KW-1185">Reference proteome</keyword>
<dbReference type="Proteomes" id="UP000299102">
    <property type="component" value="Unassembled WGS sequence"/>
</dbReference>
<dbReference type="OrthoDB" id="8123886at2759"/>
<dbReference type="EMBL" id="BGZK01000826">
    <property type="protein sequence ID" value="GBP61901.1"/>
    <property type="molecule type" value="Genomic_DNA"/>
</dbReference>
<accession>A0A4C1XDC5</accession>
<feature type="region of interest" description="Disordered" evidence="1">
    <location>
        <begin position="173"/>
        <end position="200"/>
    </location>
</feature>